<gene>
    <name evidence="1" type="ORF">DQG23_10265</name>
</gene>
<proteinExistence type="predicted"/>
<dbReference type="Proteomes" id="UP000250369">
    <property type="component" value="Unassembled WGS sequence"/>
</dbReference>
<dbReference type="RefSeq" id="WP_146762280.1">
    <property type="nucleotide sequence ID" value="NZ_QMFB01000004.1"/>
</dbReference>
<keyword evidence="2" id="KW-1185">Reference proteome</keyword>
<dbReference type="EMBL" id="QMFB01000004">
    <property type="protein sequence ID" value="RAV21630.1"/>
    <property type="molecule type" value="Genomic_DNA"/>
</dbReference>
<name>A0A329MQ25_9BACL</name>
<dbReference type="OrthoDB" id="2537747at2"/>
<evidence type="ECO:0008006" key="3">
    <source>
        <dbReference type="Google" id="ProtNLM"/>
    </source>
</evidence>
<protein>
    <recommendedName>
        <fullName evidence="3">Neutral/alkaline non-lysosomal ceramidase N-terminal domain-containing protein</fullName>
    </recommendedName>
</protein>
<organism evidence="1 2">
    <name type="scientific">Paenibacillus contaminans</name>
    <dbReference type="NCBI Taxonomy" id="450362"/>
    <lineage>
        <taxon>Bacteria</taxon>
        <taxon>Bacillati</taxon>
        <taxon>Bacillota</taxon>
        <taxon>Bacilli</taxon>
        <taxon>Bacillales</taxon>
        <taxon>Paenibacillaceae</taxon>
        <taxon>Paenibacillus</taxon>
    </lineage>
</organism>
<accession>A0A329MQ25</accession>
<evidence type="ECO:0000313" key="1">
    <source>
        <dbReference type="EMBL" id="RAV21630.1"/>
    </source>
</evidence>
<sequence>MEQGVLKAAFRKVNITPEETAPLQGYDPALYIADPAKDILDDLYARVLVLDDGNERQVLISVDCGLSNEQPFHAAMKDRAEYRVLCEAFPSGSRRLWSEAAETRESNVSVHATHTHSAPAHFGGKYVARIDQAVREAVSGLQPIRVKACCGETAVSVNRRPHLRHNDALPIDKTLSVAVLESLDGQPIGAIVNCAVHPTLLINPYNRVSAEFVGLAMSEWENKLGGGFTAMFLQGFCGDVGPYGHMRDEKEDTYPWVRRLALQFYAEAAELAERAVPLEAGVVKRAVKTISLPAYDGYLTPSIESEISALRIGETLIFSASHEVFSGYAALLRPHSPAAYPMFCGVANGYAGYLPTPEAFRDGLGGYELNTTPYCEEAGKRFVEEATALLRQLD</sequence>
<comment type="caution">
    <text evidence="1">The sequence shown here is derived from an EMBL/GenBank/DDBJ whole genome shotgun (WGS) entry which is preliminary data.</text>
</comment>
<dbReference type="AlphaFoldDB" id="A0A329MQ25"/>
<evidence type="ECO:0000313" key="2">
    <source>
        <dbReference type="Proteomes" id="UP000250369"/>
    </source>
</evidence>
<reference evidence="1 2" key="1">
    <citation type="journal article" date="2009" name="Int. J. Syst. Evol. Microbiol.">
        <title>Paenibacillus contaminans sp. nov., isolated from a contaminated laboratory plate.</title>
        <authorList>
            <person name="Chou J.H."/>
            <person name="Lee J.H."/>
            <person name="Lin M.C."/>
            <person name="Chang P.S."/>
            <person name="Arun A.B."/>
            <person name="Young C.C."/>
            <person name="Chen W.M."/>
        </authorList>
    </citation>
    <scope>NUCLEOTIDE SEQUENCE [LARGE SCALE GENOMIC DNA]</scope>
    <source>
        <strain evidence="1 2">CKOBP-6</strain>
    </source>
</reference>